<evidence type="ECO:0000313" key="5">
    <source>
        <dbReference type="Proteomes" id="UP000325313"/>
    </source>
</evidence>
<feature type="signal peptide" evidence="1">
    <location>
        <begin position="1"/>
        <end position="16"/>
    </location>
</feature>
<dbReference type="AlphaFoldDB" id="A0A5B0S5W6"/>
<feature type="chain" id="PRO_5036366671" description="Secreted protein" evidence="1">
    <location>
        <begin position="17"/>
        <end position="113"/>
    </location>
</feature>
<dbReference type="Proteomes" id="UP000325313">
    <property type="component" value="Unassembled WGS sequence"/>
</dbReference>
<dbReference type="EMBL" id="VSWC01000028">
    <property type="protein sequence ID" value="KAA1109100.1"/>
    <property type="molecule type" value="Genomic_DNA"/>
</dbReference>
<keyword evidence="1" id="KW-0732">Signal</keyword>
<sequence>MTFSYMVLLMAMLTYSRICLYAYQACEGMCGCPGHPGMDTCPSPCCGCVGSEVGLGRVRWRGTKLHHHSTNSIPPAGEVARCWLHCANRSMVQGPCGTAFPLHNTVKLGSRLT</sequence>
<evidence type="ECO:0000256" key="1">
    <source>
        <dbReference type="SAM" id="SignalP"/>
    </source>
</evidence>
<name>A0A5B0S5W6_PUCGR</name>
<gene>
    <name evidence="2" type="ORF">PGT21_033093</name>
    <name evidence="3" type="ORF">PGTUg99_025007</name>
</gene>
<protein>
    <recommendedName>
        <fullName evidence="6">Secreted protein</fullName>
    </recommendedName>
</protein>
<evidence type="ECO:0000313" key="2">
    <source>
        <dbReference type="EMBL" id="KAA1109100.1"/>
    </source>
</evidence>
<reference evidence="4 5" key="1">
    <citation type="submission" date="2019-05" db="EMBL/GenBank/DDBJ databases">
        <title>Emergence of the Ug99 lineage of the wheat stem rust pathogen through somatic hybridization.</title>
        <authorList>
            <person name="Li F."/>
            <person name="Upadhyaya N.M."/>
            <person name="Sperschneider J."/>
            <person name="Matny O."/>
            <person name="Nguyen-Phuc H."/>
            <person name="Mago R."/>
            <person name="Raley C."/>
            <person name="Miller M.E."/>
            <person name="Silverstein K.A.T."/>
            <person name="Henningsen E."/>
            <person name="Hirsch C.D."/>
            <person name="Visser B."/>
            <person name="Pretorius Z.A."/>
            <person name="Steffenson B.J."/>
            <person name="Schwessinger B."/>
            <person name="Dodds P.N."/>
            <person name="Figueroa M."/>
        </authorList>
    </citation>
    <scope>NUCLEOTIDE SEQUENCE [LARGE SCALE GENOMIC DNA]</scope>
    <source>
        <strain evidence="2">21-0</strain>
        <strain evidence="3 5">Ug99</strain>
    </source>
</reference>
<accession>A0A5B0S5W6</accession>
<organism evidence="3 5">
    <name type="scientific">Puccinia graminis f. sp. tritici</name>
    <dbReference type="NCBI Taxonomy" id="56615"/>
    <lineage>
        <taxon>Eukaryota</taxon>
        <taxon>Fungi</taxon>
        <taxon>Dikarya</taxon>
        <taxon>Basidiomycota</taxon>
        <taxon>Pucciniomycotina</taxon>
        <taxon>Pucciniomycetes</taxon>
        <taxon>Pucciniales</taxon>
        <taxon>Pucciniaceae</taxon>
        <taxon>Puccinia</taxon>
    </lineage>
</organism>
<evidence type="ECO:0008006" key="6">
    <source>
        <dbReference type="Google" id="ProtNLM"/>
    </source>
</evidence>
<evidence type="ECO:0000313" key="4">
    <source>
        <dbReference type="Proteomes" id="UP000324748"/>
    </source>
</evidence>
<comment type="caution">
    <text evidence="3">The sequence shown here is derived from an EMBL/GenBank/DDBJ whole genome shotgun (WGS) entry which is preliminary data.</text>
</comment>
<keyword evidence="4" id="KW-1185">Reference proteome</keyword>
<evidence type="ECO:0000313" key="3">
    <source>
        <dbReference type="EMBL" id="KAA1133188.1"/>
    </source>
</evidence>
<dbReference type="Proteomes" id="UP000324748">
    <property type="component" value="Unassembled WGS sequence"/>
</dbReference>
<dbReference type="EMBL" id="VDEP01000073">
    <property type="protein sequence ID" value="KAA1133188.1"/>
    <property type="molecule type" value="Genomic_DNA"/>
</dbReference>
<proteinExistence type="predicted"/>